<feature type="region of interest" description="Disordered" evidence="2">
    <location>
        <begin position="173"/>
        <end position="272"/>
    </location>
</feature>
<dbReference type="EMBL" id="LN483142">
    <property type="protein sequence ID" value="CED83309.1"/>
    <property type="molecule type" value="Genomic_DNA"/>
</dbReference>
<feature type="compositionally biased region" description="Low complexity" evidence="2">
    <location>
        <begin position="127"/>
        <end position="145"/>
    </location>
</feature>
<accession>A0A0F7SRI3</accession>
<feature type="region of interest" description="Disordered" evidence="2">
    <location>
        <begin position="127"/>
        <end position="148"/>
    </location>
</feature>
<proteinExistence type="predicted"/>
<evidence type="ECO:0000256" key="1">
    <source>
        <dbReference type="SAM" id="Coils"/>
    </source>
</evidence>
<evidence type="ECO:0000256" key="2">
    <source>
        <dbReference type="SAM" id="MobiDB-lite"/>
    </source>
</evidence>
<protein>
    <submittedName>
        <fullName evidence="3">Uncharacterized protein</fullName>
    </submittedName>
</protein>
<reference evidence="3" key="1">
    <citation type="submission" date="2014-08" db="EMBL/GenBank/DDBJ databases">
        <authorList>
            <person name="Sharma Rahul"/>
            <person name="Thines Marco"/>
        </authorList>
    </citation>
    <scope>NUCLEOTIDE SEQUENCE</scope>
</reference>
<feature type="coiled-coil region" evidence="1">
    <location>
        <begin position="433"/>
        <end position="529"/>
    </location>
</feature>
<dbReference type="AlphaFoldDB" id="A0A0F7SRI3"/>
<organism evidence="3">
    <name type="scientific">Phaffia rhodozyma</name>
    <name type="common">Yeast</name>
    <name type="synonym">Xanthophyllomyces dendrorhous</name>
    <dbReference type="NCBI Taxonomy" id="264483"/>
    <lineage>
        <taxon>Eukaryota</taxon>
        <taxon>Fungi</taxon>
        <taxon>Dikarya</taxon>
        <taxon>Basidiomycota</taxon>
        <taxon>Agaricomycotina</taxon>
        <taxon>Tremellomycetes</taxon>
        <taxon>Cystofilobasidiales</taxon>
        <taxon>Mrakiaceae</taxon>
        <taxon>Phaffia</taxon>
    </lineage>
</organism>
<sequence>MSEDTSSAVGHVGECDRLEEPTFEGCLRSLVPADKAILMNELPQLLEKLSSEKDVQIMTSDQMNIIRMYAEAEPDLEIDLEGLLNMFAQMNPGSMENASPTSDASVLGTPDLSLDLTDCSDLTNTKFTLPATPSTSSNPSTDPPSKCYKLNQISNLNSDGSDTQDLSVNLQDSSRKFQKAPPNSWERFSRPTPLGHGRRRSGGSIGLASAASDAGSEGEGARNEAQIASTPTMKDRRARRRSRQVSQPTDLPASGGSISTPPRRVSHDGSFLSSPGLNENSFISAANLVSPDSVSIPRNEREGSLEWDGEVKSRGSLKDEDSLCKQSTDSPQELAEMQDRIQEFEKTIADLTRKLRIAQEELEQTATDSENLTAEFQNRLEEMKAQLNSKRKEEKELRGKERGYLEQIQTFEADVSKLHQMVEMSKSTYSTLMKSYNEQIAECESLRNSIRTQDVEFKATQEVLDALESDTQRLEKEQTYLKQANELLLLDLSAARQAENCLEEQRMENLSLKETINRLRADLDNLRTMSAASLVSIQRVQAHNGPETLGRSLEKELLKQLQDPSLEVDLADPMRCDGATENELDNGDGESLVQALFAASREQYQREAFDEDVETEDQPAVIDQEDFTVAPEEEGSQMQVPIRTDEPMMAGLPAYSPRTAESLPTGISTQTSLIATAMDDSVSSLSTVDKSGWLTGIRQRQKKIRTVRLKPSFFTDSEAHPSSSLSFEAHFWDFTKRHGRSIITGAFLTGVTFYLGVVYADNQHPIGTNLQSVLSGDASVWQYYNDLARAQGAGVGFSQVPWEQPSWLGYLGAIGIGAVDHVTRRVPT</sequence>
<evidence type="ECO:0000313" key="3">
    <source>
        <dbReference type="EMBL" id="CED83309.1"/>
    </source>
</evidence>
<feature type="region of interest" description="Disordered" evidence="2">
    <location>
        <begin position="294"/>
        <end position="331"/>
    </location>
</feature>
<keyword evidence="1" id="KW-0175">Coiled coil</keyword>
<feature type="compositionally biased region" description="Basic and acidic residues" evidence="2">
    <location>
        <begin position="298"/>
        <end position="323"/>
    </location>
</feature>
<feature type="compositionally biased region" description="Low complexity" evidence="2">
    <location>
        <begin position="206"/>
        <end position="215"/>
    </location>
</feature>
<feature type="coiled-coil region" evidence="1">
    <location>
        <begin position="334"/>
        <end position="400"/>
    </location>
</feature>
<name>A0A0F7SRI3_PHARH</name>
<dbReference type="Gene3D" id="1.10.287.1490">
    <property type="match status" value="1"/>
</dbReference>